<keyword evidence="6" id="KW-0119">Carbohydrate metabolism</keyword>
<keyword evidence="14" id="KW-1185">Reference proteome</keyword>
<feature type="active site" description="Proton donor" evidence="9">
    <location>
        <position position="199"/>
    </location>
</feature>
<evidence type="ECO:0000256" key="6">
    <source>
        <dbReference type="ARBA" id="ARBA00023277"/>
    </source>
</evidence>
<sequence>MLTRFSRRGFAKAAGASALGSAASFEAQAQPAASTPPGFPAGFLWGTATASYQVEGAVQEDGRGASIWDTFSHTPGKVRNDDTGDIAVDHYHRYKDDVQLMKALGVRAYRFSIAWPRVFPQGTGAANPKGLDFYDRLIDALLANGIAPWATLYHWDLPQALQDLGGWESRDTARAFADYAGHVAARIGDRVKHLFTHNEMSAFIELGYGQGIHAPGLKLPPRRLNQARHHAVLGHGLAVQAIRAAARPDVKVGPAENINVCVPVIETEEHIRAAERATRELNAGYLTVMLEGRYTEAFLAWTGADAPTFTAEDLAAIASPLDFVGINIYAPHNYVRAAPDAPSGFALAPITAGFPHMQTPWLKVGPEALHWGPRHVARLWDVKDIYITENGCAGTDTPAADGIVYDTDRVMFLRNYLTQLQRATAAGVPVRGYFLWSLLDNFEWADGYASRFGLHHVDYATQKRTPKLSAELYREIIARNALA</sequence>
<dbReference type="GO" id="GO:0008422">
    <property type="term" value="F:beta-glucosidase activity"/>
    <property type="evidence" value="ECO:0007669"/>
    <property type="project" value="UniProtKB-EC"/>
</dbReference>
<name>A0A5C8PHB8_9HYPH</name>
<dbReference type="EC" id="3.2.1.21" evidence="3 11"/>
<proteinExistence type="inferred from homology"/>
<dbReference type="InterPro" id="IPR001360">
    <property type="entry name" value="Glyco_hydro_1"/>
</dbReference>
<keyword evidence="4 11" id="KW-0378">Hydrolase</keyword>
<evidence type="ECO:0000256" key="2">
    <source>
        <dbReference type="ARBA" id="ARBA00010838"/>
    </source>
</evidence>
<feature type="binding site" evidence="10">
    <location>
        <position position="198"/>
    </location>
    <ligand>
        <name>substrate</name>
    </ligand>
</feature>
<dbReference type="GO" id="GO:0030245">
    <property type="term" value="P:cellulose catabolic process"/>
    <property type="evidence" value="ECO:0007669"/>
    <property type="project" value="UniProtKB-KW"/>
</dbReference>
<dbReference type="NCBIfam" id="TIGR03356">
    <property type="entry name" value="BGL"/>
    <property type="match status" value="1"/>
</dbReference>
<dbReference type="PROSITE" id="PS51318">
    <property type="entry name" value="TAT"/>
    <property type="match status" value="1"/>
</dbReference>
<reference evidence="13 14" key="1">
    <citation type="submission" date="2019-06" db="EMBL/GenBank/DDBJ databases">
        <title>New taxonomy in bacterial strain CC-CFT640, isolated from vineyard.</title>
        <authorList>
            <person name="Lin S.-Y."/>
            <person name="Tsai C.-F."/>
            <person name="Young C.-C."/>
        </authorList>
    </citation>
    <scope>NUCLEOTIDE SEQUENCE [LARGE SCALE GENOMIC DNA]</scope>
    <source>
        <strain evidence="13 14">CC-CFT640</strain>
    </source>
</reference>
<dbReference type="Gene3D" id="3.20.20.80">
    <property type="entry name" value="Glycosidases"/>
    <property type="match status" value="1"/>
</dbReference>
<evidence type="ECO:0000256" key="3">
    <source>
        <dbReference type="ARBA" id="ARBA00012744"/>
    </source>
</evidence>
<dbReference type="RefSeq" id="WP_147849385.1">
    <property type="nucleotide sequence ID" value="NZ_VDUZ01000029.1"/>
</dbReference>
<keyword evidence="5" id="KW-0136">Cellulose degradation</keyword>
<dbReference type="InterPro" id="IPR017853">
    <property type="entry name" value="GH"/>
</dbReference>
<feature type="signal peptide" evidence="12">
    <location>
        <begin position="1"/>
        <end position="29"/>
    </location>
</feature>
<evidence type="ECO:0000256" key="9">
    <source>
        <dbReference type="PIRSR" id="PIRSR617736-1"/>
    </source>
</evidence>
<comment type="similarity">
    <text evidence="2 11">Belongs to the glycosyl hydrolase 1 family.</text>
</comment>
<dbReference type="InterPro" id="IPR033132">
    <property type="entry name" value="GH_1_N_CS"/>
</dbReference>
<dbReference type="PRINTS" id="PR00131">
    <property type="entry name" value="GLHYDRLASE1"/>
</dbReference>
<evidence type="ECO:0000256" key="7">
    <source>
        <dbReference type="ARBA" id="ARBA00023295"/>
    </source>
</evidence>
<feature type="binding site" evidence="10">
    <location>
        <begin position="443"/>
        <end position="444"/>
    </location>
    <ligand>
        <name>substrate</name>
    </ligand>
</feature>
<dbReference type="InterPro" id="IPR017736">
    <property type="entry name" value="Glyco_hydro_1_beta-glucosidase"/>
</dbReference>
<keyword evidence="8" id="KW-0624">Polysaccharide degradation</keyword>
<dbReference type="AlphaFoldDB" id="A0A5C8PHB8"/>
<protein>
    <recommendedName>
        <fullName evidence="3 11">Beta-glucosidase</fullName>
        <ecNumber evidence="3 11">3.2.1.21</ecNumber>
    </recommendedName>
</protein>
<feature type="binding site" evidence="10">
    <location>
        <position position="154"/>
    </location>
    <ligand>
        <name>substrate</name>
    </ligand>
</feature>
<evidence type="ECO:0000256" key="4">
    <source>
        <dbReference type="ARBA" id="ARBA00022801"/>
    </source>
</evidence>
<gene>
    <name evidence="13" type="ORF">FHP25_23315</name>
</gene>
<evidence type="ECO:0000313" key="13">
    <source>
        <dbReference type="EMBL" id="TXL72916.1"/>
    </source>
</evidence>
<feature type="binding site" evidence="10">
    <location>
        <position position="436"/>
    </location>
    <ligand>
        <name>substrate</name>
    </ligand>
</feature>
<evidence type="ECO:0000256" key="11">
    <source>
        <dbReference type="RuleBase" id="RU361175"/>
    </source>
</evidence>
<dbReference type="SUPFAM" id="SSF51445">
    <property type="entry name" value="(Trans)glycosidases"/>
    <property type="match status" value="1"/>
</dbReference>
<dbReference type="OrthoDB" id="9765195at2"/>
<organism evidence="13 14">
    <name type="scientific">Vineibacter terrae</name>
    <dbReference type="NCBI Taxonomy" id="2586908"/>
    <lineage>
        <taxon>Bacteria</taxon>
        <taxon>Pseudomonadati</taxon>
        <taxon>Pseudomonadota</taxon>
        <taxon>Alphaproteobacteria</taxon>
        <taxon>Hyphomicrobiales</taxon>
        <taxon>Vineibacter</taxon>
    </lineage>
</organism>
<feature type="binding site" evidence="10">
    <location>
        <position position="329"/>
    </location>
    <ligand>
        <name>substrate</name>
    </ligand>
</feature>
<keyword evidence="7 11" id="KW-0326">Glycosidase</keyword>
<comment type="caution">
    <text evidence="13">The sequence shown here is derived from an EMBL/GenBank/DDBJ whole genome shotgun (WGS) entry which is preliminary data.</text>
</comment>
<dbReference type="FunFam" id="3.20.20.80:FF:000004">
    <property type="entry name" value="Beta-glucosidase 6-phospho-beta-glucosidase"/>
    <property type="match status" value="1"/>
</dbReference>
<keyword evidence="12" id="KW-0732">Signal</keyword>
<evidence type="ECO:0000256" key="10">
    <source>
        <dbReference type="PIRSR" id="PIRSR617736-2"/>
    </source>
</evidence>
<evidence type="ECO:0000256" key="8">
    <source>
        <dbReference type="ARBA" id="ARBA00023326"/>
    </source>
</evidence>
<dbReference type="GO" id="GO:0005829">
    <property type="term" value="C:cytosol"/>
    <property type="evidence" value="ECO:0007669"/>
    <property type="project" value="TreeGrafter"/>
</dbReference>
<comment type="catalytic activity">
    <reaction evidence="1 11">
        <text>Hydrolysis of terminal, non-reducing beta-D-glucosyl residues with release of beta-D-glucose.</text>
        <dbReference type="EC" id="3.2.1.21"/>
    </reaction>
</comment>
<feature type="chain" id="PRO_5022810969" description="Beta-glucosidase" evidence="12">
    <location>
        <begin position="30"/>
        <end position="483"/>
    </location>
</feature>
<dbReference type="Pfam" id="PF00232">
    <property type="entry name" value="Glyco_hydro_1"/>
    <property type="match status" value="1"/>
</dbReference>
<dbReference type="InterPro" id="IPR006311">
    <property type="entry name" value="TAT_signal"/>
</dbReference>
<dbReference type="Proteomes" id="UP000321638">
    <property type="component" value="Unassembled WGS sequence"/>
</dbReference>
<feature type="binding site" evidence="10">
    <location>
        <position position="53"/>
    </location>
    <ligand>
        <name>substrate</name>
    </ligand>
</feature>
<evidence type="ECO:0000313" key="14">
    <source>
        <dbReference type="Proteomes" id="UP000321638"/>
    </source>
</evidence>
<feature type="active site" description="Nucleophile" evidence="9">
    <location>
        <position position="389"/>
    </location>
</feature>
<evidence type="ECO:0000256" key="5">
    <source>
        <dbReference type="ARBA" id="ARBA00023001"/>
    </source>
</evidence>
<dbReference type="EMBL" id="VDUZ01000029">
    <property type="protein sequence ID" value="TXL72916.1"/>
    <property type="molecule type" value="Genomic_DNA"/>
</dbReference>
<evidence type="ECO:0000256" key="1">
    <source>
        <dbReference type="ARBA" id="ARBA00000448"/>
    </source>
</evidence>
<accession>A0A5C8PHB8</accession>
<dbReference type="PANTHER" id="PTHR10353:SF36">
    <property type="entry name" value="LP05116P"/>
    <property type="match status" value="1"/>
</dbReference>
<dbReference type="PANTHER" id="PTHR10353">
    <property type="entry name" value="GLYCOSYL HYDROLASE"/>
    <property type="match status" value="1"/>
</dbReference>
<evidence type="ECO:0000256" key="12">
    <source>
        <dbReference type="SAM" id="SignalP"/>
    </source>
</evidence>
<dbReference type="PROSITE" id="PS00653">
    <property type="entry name" value="GLYCOSYL_HYDROL_F1_2"/>
    <property type="match status" value="1"/>
</dbReference>